<feature type="transmembrane region" description="Helical" evidence="1">
    <location>
        <begin position="179"/>
        <end position="204"/>
    </location>
</feature>
<feature type="transmembrane region" description="Helical" evidence="1">
    <location>
        <begin position="111"/>
        <end position="129"/>
    </location>
</feature>
<dbReference type="OrthoDB" id="4858698at2"/>
<feature type="transmembrane region" description="Helical" evidence="1">
    <location>
        <begin position="278"/>
        <end position="295"/>
    </location>
</feature>
<feature type="transmembrane region" description="Helical" evidence="1">
    <location>
        <begin position="382"/>
        <end position="400"/>
    </location>
</feature>
<evidence type="ECO:0000313" key="2">
    <source>
        <dbReference type="EMBL" id="KAB2814257.1"/>
    </source>
</evidence>
<reference evidence="2 3" key="1">
    <citation type="submission" date="2019-09" db="EMBL/GenBank/DDBJ databases">
        <title>Genomes of family Cryomorphaceae.</title>
        <authorList>
            <person name="Bowman J.P."/>
        </authorList>
    </citation>
    <scope>NUCLEOTIDE SEQUENCE [LARGE SCALE GENOMIC DNA]</scope>
    <source>
        <strain evidence="2 3">LMG 25704</strain>
    </source>
</reference>
<accession>A0A6N6RL08</accession>
<feature type="transmembrane region" description="Helical" evidence="1">
    <location>
        <begin position="225"/>
        <end position="246"/>
    </location>
</feature>
<dbReference type="AlphaFoldDB" id="A0A6N6RL08"/>
<feature type="transmembrane region" description="Helical" evidence="1">
    <location>
        <begin position="342"/>
        <end position="362"/>
    </location>
</feature>
<gene>
    <name evidence="2" type="ORF">F8C67_00575</name>
</gene>
<feature type="transmembrane region" description="Helical" evidence="1">
    <location>
        <begin position="141"/>
        <end position="159"/>
    </location>
</feature>
<evidence type="ECO:0000313" key="3">
    <source>
        <dbReference type="Proteomes" id="UP000468650"/>
    </source>
</evidence>
<dbReference type="RefSeq" id="WP_151665838.1">
    <property type="nucleotide sequence ID" value="NZ_WBVO01000001.1"/>
</dbReference>
<dbReference type="EMBL" id="WBVO01000001">
    <property type="protein sequence ID" value="KAB2814257.1"/>
    <property type="molecule type" value="Genomic_DNA"/>
</dbReference>
<keyword evidence="3" id="KW-1185">Reference proteome</keyword>
<evidence type="ECO:0000256" key="1">
    <source>
        <dbReference type="SAM" id="Phobius"/>
    </source>
</evidence>
<protein>
    <submittedName>
        <fullName evidence="2">Divalent metal cation transporter</fullName>
    </submittedName>
</protein>
<dbReference type="Proteomes" id="UP000468650">
    <property type="component" value="Unassembled WGS sequence"/>
</dbReference>
<feature type="transmembrane region" description="Helical" evidence="1">
    <location>
        <begin position="315"/>
        <end position="335"/>
    </location>
</feature>
<sequence length="401" mass="43546">MRKYLGPGILFAATAIGVSHLVQSTRAGADYGWSFLWIILLANVLKFPFFEFGTRYANATGESLIEGYRKLGKWAVVLYAATTLSSMFTVTAAVSIVTAGLFAQLVGWEGSFGLLTVAIFALCFVWLSLGKYKFLDRSIKVIIGILFLSTVAAFVTTALNTGLHPEWSTAPDWGEITDVSFTLALVGWMPTAVDLSVWNSIWTVNKMKGRDVGANLKEVLREFHLGYWLSAVSALLFLGLGTMLMYNSSEDLPAGAVGFAGALVDLYAVALGPGFKSIIVVAATAAMFSTTLSVFDGYGRTTRRLVRALLPTVHFSYWIALGVVAVGGWLLVVTYQDKMRELVDLAMLISLVIAPIIAVLNHKLVHSSTFPLTHRPGKPMTLWSYVGIVALVLLSGAYLLY</sequence>
<organism evidence="2 3">
    <name type="scientific">Phaeocystidibacter luteus</name>
    <dbReference type="NCBI Taxonomy" id="911197"/>
    <lineage>
        <taxon>Bacteria</taxon>
        <taxon>Pseudomonadati</taxon>
        <taxon>Bacteroidota</taxon>
        <taxon>Flavobacteriia</taxon>
        <taxon>Flavobacteriales</taxon>
        <taxon>Phaeocystidibacteraceae</taxon>
        <taxon>Phaeocystidibacter</taxon>
    </lineage>
</organism>
<keyword evidence="1" id="KW-0812">Transmembrane</keyword>
<feature type="transmembrane region" description="Helical" evidence="1">
    <location>
        <begin position="34"/>
        <end position="53"/>
    </location>
</feature>
<feature type="transmembrane region" description="Helical" evidence="1">
    <location>
        <begin position="252"/>
        <end position="271"/>
    </location>
</feature>
<keyword evidence="1" id="KW-1133">Transmembrane helix</keyword>
<proteinExistence type="predicted"/>
<comment type="caution">
    <text evidence="2">The sequence shown here is derived from an EMBL/GenBank/DDBJ whole genome shotgun (WGS) entry which is preliminary data.</text>
</comment>
<name>A0A6N6RL08_9FLAO</name>
<keyword evidence="1" id="KW-0472">Membrane</keyword>
<feature type="transmembrane region" description="Helical" evidence="1">
    <location>
        <begin position="74"/>
        <end position="105"/>
    </location>
</feature>